<organism evidence="1">
    <name type="scientific">Siphoviridae sp. gcode 4</name>
    <dbReference type="NCBI Taxonomy" id="2838368"/>
    <lineage>
        <taxon>Viruses</taxon>
        <taxon>Duplodnaviria</taxon>
        <taxon>Heunggongvirae</taxon>
        <taxon>Uroviricota</taxon>
        <taxon>Caudoviricetes</taxon>
    </lineage>
</organism>
<protein>
    <submittedName>
        <fullName evidence="1">Uncharacterized protein</fullName>
    </submittedName>
</protein>
<evidence type="ECO:0000313" key="1">
    <source>
        <dbReference type="EMBL" id="DAE92722.1"/>
    </source>
</evidence>
<proteinExistence type="predicted"/>
<sequence length="75" mass="8892">MSHYKETVQYDHIDEEQEHSFRHLYADWNSKTNTVTVWNKEGIVIYSGYDDEAKALGCLLSNIRCQKIDKFPHED</sequence>
<accession>A0A8S5RTQ1</accession>
<name>A0A8S5RTQ1_9CAUD</name>
<dbReference type="EMBL" id="BK059154">
    <property type="protein sequence ID" value="DAE92722.1"/>
    <property type="molecule type" value="Genomic_DNA"/>
</dbReference>
<reference evidence="1" key="1">
    <citation type="journal article" date="2021" name="Proc. Natl. Acad. Sci. U.S.A.">
        <title>A Catalog of Tens of Thousands of Viruses from Human Metagenomes Reveals Hidden Associations with Chronic Diseases.</title>
        <authorList>
            <person name="Tisza M.J."/>
            <person name="Buck C.B."/>
        </authorList>
    </citation>
    <scope>NUCLEOTIDE SEQUENCE</scope>
    <source>
        <strain evidence="1">Ctw1L9</strain>
    </source>
</reference>